<dbReference type="RefSeq" id="WP_064302595.1">
    <property type="nucleotide sequence ID" value="NZ_LUCV01000014.1"/>
</dbReference>
<dbReference type="PROSITE" id="PS50110">
    <property type="entry name" value="RESPONSE_REGULATORY"/>
    <property type="match status" value="1"/>
</dbReference>
<organism evidence="4 5">
    <name type="scientific">Pseudomonas putida</name>
    <name type="common">Arthrobacter siderocapsulatus</name>
    <dbReference type="NCBI Taxonomy" id="303"/>
    <lineage>
        <taxon>Bacteria</taxon>
        <taxon>Pseudomonadati</taxon>
        <taxon>Pseudomonadota</taxon>
        <taxon>Gammaproteobacteria</taxon>
        <taxon>Pseudomonadales</taxon>
        <taxon>Pseudomonadaceae</taxon>
        <taxon>Pseudomonas</taxon>
    </lineage>
</organism>
<dbReference type="InterPro" id="IPR001789">
    <property type="entry name" value="Sig_transdc_resp-reg_receiver"/>
</dbReference>
<protein>
    <submittedName>
        <fullName evidence="4">Two-component system response regulator</fullName>
    </submittedName>
</protein>
<evidence type="ECO:0000313" key="4">
    <source>
        <dbReference type="EMBL" id="OAI92958.1"/>
    </source>
</evidence>
<dbReference type="SMART" id="SM00448">
    <property type="entry name" value="REC"/>
    <property type="match status" value="1"/>
</dbReference>
<evidence type="ECO:0000313" key="5">
    <source>
        <dbReference type="Proteomes" id="UP000077752"/>
    </source>
</evidence>
<comment type="caution">
    <text evidence="4">The sequence shown here is derived from an EMBL/GenBank/DDBJ whole genome shotgun (WGS) entry which is preliminary data.</text>
</comment>
<dbReference type="Gene3D" id="3.40.50.2300">
    <property type="match status" value="1"/>
</dbReference>
<name>A0A177SPN2_PSEPU</name>
<feature type="modified residue" description="4-aspartylphosphate" evidence="2">
    <location>
        <position position="52"/>
    </location>
</feature>
<evidence type="ECO:0000256" key="2">
    <source>
        <dbReference type="PROSITE-ProRule" id="PRU00169"/>
    </source>
</evidence>
<sequence length="121" mass="13258">MARILIVDDSPTETHRFTQMLEKQGHQVLKAANGADGVALASQEKPDAVLMDVVMPTMNGFQATRRLSNDPATKDIPVIIVTTKDQETDKVWGTRQGAKAYLVKPVEEDDLARVLDSVLKG</sequence>
<dbReference type="Proteomes" id="UP000077752">
    <property type="component" value="Unassembled WGS sequence"/>
</dbReference>
<feature type="domain" description="Response regulatory" evidence="3">
    <location>
        <begin position="3"/>
        <end position="119"/>
    </location>
</feature>
<evidence type="ECO:0000259" key="3">
    <source>
        <dbReference type="PROSITE" id="PS50110"/>
    </source>
</evidence>
<dbReference type="Pfam" id="PF00072">
    <property type="entry name" value="Response_reg"/>
    <property type="match status" value="1"/>
</dbReference>
<reference evidence="4 5" key="1">
    <citation type="submission" date="2016-03" db="EMBL/GenBank/DDBJ databases">
        <title>Draft Genome Assembly of Pseudomonas putida strain CBF10-2.</title>
        <authorList>
            <person name="Iyer R.S."/>
            <person name="Damania A."/>
        </authorList>
    </citation>
    <scope>NUCLEOTIDE SEQUENCE [LARGE SCALE GENOMIC DNA]</scope>
    <source>
        <strain evidence="4 5">CBF10-2</strain>
    </source>
</reference>
<evidence type="ECO:0000256" key="1">
    <source>
        <dbReference type="ARBA" id="ARBA00022553"/>
    </source>
</evidence>
<accession>A0A177SPN2</accession>
<dbReference type="GO" id="GO:0000160">
    <property type="term" value="P:phosphorelay signal transduction system"/>
    <property type="evidence" value="ECO:0007669"/>
    <property type="project" value="InterPro"/>
</dbReference>
<gene>
    <name evidence="4" type="ORF">AYO28_15750</name>
</gene>
<dbReference type="PANTHER" id="PTHR44591:SF20">
    <property type="entry name" value="PROTEIN PILH"/>
    <property type="match status" value="1"/>
</dbReference>
<dbReference type="SUPFAM" id="SSF52172">
    <property type="entry name" value="CheY-like"/>
    <property type="match status" value="1"/>
</dbReference>
<dbReference type="PANTHER" id="PTHR44591">
    <property type="entry name" value="STRESS RESPONSE REGULATOR PROTEIN 1"/>
    <property type="match status" value="1"/>
</dbReference>
<dbReference type="InterPro" id="IPR050595">
    <property type="entry name" value="Bact_response_regulator"/>
</dbReference>
<proteinExistence type="predicted"/>
<keyword evidence="1 2" id="KW-0597">Phosphoprotein</keyword>
<dbReference type="EMBL" id="LUCV01000014">
    <property type="protein sequence ID" value="OAI92958.1"/>
    <property type="molecule type" value="Genomic_DNA"/>
</dbReference>
<dbReference type="InterPro" id="IPR011006">
    <property type="entry name" value="CheY-like_superfamily"/>
</dbReference>
<dbReference type="AlphaFoldDB" id="A0A177SPN2"/>